<dbReference type="Proteomes" id="UP000197003">
    <property type="component" value="Chromosome"/>
</dbReference>
<sequence length="266" mass="29446">MRLTLLAIFLFGFNLAFAALELPHESQLSALMLNQNDDELYLRGVIPHSRPSSLCGPASAINWLQLEKKSLSKSQQIDLLAQAASVSLAQGTDVNQGLIEPQLVQYLKNLDQLMGRNNHYGGKGRHFSGTELTVSDLLSSEPQILLLRYDSRPRPVQPPMGRGRSPRIGGDREGGRDMGIPILDENEIRGFHFVLKVAADSATQEILFIDPENPGHYSRARLEIRTNPRNQKPEVRLLPHSARDLVSFSGGGLLIWTALSAIEKNP</sequence>
<accession>A0A1Z3NB80</accession>
<reference evidence="2 3" key="1">
    <citation type="submission" date="2017-04" db="EMBL/GenBank/DDBJ databases">
        <title>Whole genome sequence of Bdellovibrio bacteriovorus strain SSB218315.</title>
        <authorList>
            <person name="Oyedara O."/>
            <person name="Rodriguez-Perez M.A."/>
        </authorList>
    </citation>
    <scope>NUCLEOTIDE SEQUENCE [LARGE SCALE GENOMIC DNA]</scope>
    <source>
        <strain evidence="2 3">SSB218315</strain>
    </source>
</reference>
<dbReference type="AlphaFoldDB" id="A0A1Z3NB80"/>
<evidence type="ECO:0000313" key="2">
    <source>
        <dbReference type="EMBL" id="ASD64743.1"/>
    </source>
</evidence>
<protein>
    <recommendedName>
        <fullName evidence="4">Peptidase C39-like domain-containing protein</fullName>
    </recommendedName>
</protein>
<gene>
    <name evidence="2" type="ORF">B9G79_14805</name>
</gene>
<dbReference type="RefSeq" id="WP_088566185.1">
    <property type="nucleotide sequence ID" value="NZ_CP020946.1"/>
</dbReference>
<evidence type="ECO:0000256" key="1">
    <source>
        <dbReference type="SAM" id="MobiDB-lite"/>
    </source>
</evidence>
<evidence type="ECO:0008006" key="4">
    <source>
        <dbReference type="Google" id="ProtNLM"/>
    </source>
</evidence>
<feature type="region of interest" description="Disordered" evidence="1">
    <location>
        <begin position="152"/>
        <end position="176"/>
    </location>
</feature>
<dbReference type="OrthoDB" id="5291163at2"/>
<dbReference type="EMBL" id="CP020946">
    <property type="protein sequence ID" value="ASD64743.1"/>
    <property type="molecule type" value="Genomic_DNA"/>
</dbReference>
<proteinExistence type="predicted"/>
<name>A0A1Z3NB80_BDEBC</name>
<organism evidence="2 3">
    <name type="scientific">Bdellovibrio bacteriovorus</name>
    <dbReference type="NCBI Taxonomy" id="959"/>
    <lineage>
        <taxon>Bacteria</taxon>
        <taxon>Pseudomonadati</taxon>
        <taxon>Bdellovibrionota</taxon>
        <taxon>Bdellovibrionia</taxon>
        <taxon>Bdellovibrionales</taxon>
        <taxon>Pseudobdellovibrionaceae</taxon>
        <taxon>Bdellovibrio</taxon>
    </lineage>
</organism>
<evidence type="ECO:0000313" key="3">
    <source>
        <dbReference type="Proteomes" id="UP000197003"/>
    </source>
</evidence>